<evidence type="ECO:0000313" key="2">
    <source>
        <dbReference type="EMBL" id="ETO14742.1"/>
    </source>
</evidence>
<feature type="transmembrane region" description="Helical" evidence="1">
    <location>
        <begin position="77"/>
        <end position="93"/>
    </location>
</feature>
<feature type="transmembrane region" description="Helical" evidence="1">
    <location>
        <begin position="105"/>
        <end position="123"/>
    </location>
</feature>
<keyword evidence="1" id="KW-1133">Transmembrane helix</keyword>
<feature type="transmembrane region" description="Helical" evidence="1">
    <location>
        <begin position="152"/>
        <end position="179"/>
    </location>
</feature>
<feature type="transmembrane region" description="Helical" evidence="1">
    <location>
        <begin position="185"/>
        <end position="202"/>
    </location>
</feature>
<feature type="transmembrane region" description="Helical" evidence="1">
    <location>
        <begin position="21"/>
        <end position="44"/>
    </location>
</feature>
<keyword evidence="1" id="KW-0812">Transmembrane</keyword>
<name>X6MMS4_RETFI</name>
<dbReference type="EMBL" id="ASPP01019812">
    <property type="protein sequence ID" value="ETO14742.1"/>
    <property type="molecule type" value="Genomic_DNA"/>
</dbReference>
<accession>X6MMS4</accession>
<comment type="caution">
    <text evidence="2">The sequence shown here is derived from an EMBL/GenBank/DDBJ whole genome shotgun (WGS) entry which is preliminary data.</text>
</comment>
<protein>
    <submittedName>
        <fullName evidence="2">Uncharacterized protein</fullName>
    </submittedName>
</protein>
<evidence type="ECO:0000256" key="1">
    <source>
        <dbReference type="SAM" id="Phobius"/>
    </source>
</evidence>
<dbReference type="AlphaFoldDB" id="X6MMS4"/>
<feature type="transmembrane region" description="Helical" evidence="1">
    <location>
        <begin position="50"/>
        <end position="70"/>
    </location>
</feature>
<reference evidence="2 3" key="1">
    <citation type="journal article" date="2013" name="Curr. Biol.">
        <title>The Genome of the Foraminiferan Reticulomyxa filosa.</title>
        <authorList>
            <person name="Glockner G."/>
            <person name="Hulsmann N."/>
            <person name="Schleicher M."/>
            <person name="Noegel A.A."/>
            <person name="Eichinger L."/>
            <person name="Gallinger C."/>
            <person name="Pawlowski J."/>
            <person name="Sierra R."/>
            <person name="Euteneuer U."/>
            <person name="Pillet L."/>
            <person name="Moustafa A."/>
            <person name="Platzer M."/>
            <person name="Groth M."/>
            <person name="Szafranski K."/>
            <person name="Schliwa M."/>
        </authorList>
    </citation>
    <scope>NUCLEOTIDE SEQUENCE [LARGE SCALE GENOMIC DNA]</scope>
</reference>
<evidence type="ECO:0000313" key="3">
    <source>
        <dbReference type="Proteomes" id="UP000023152"/>
    </source>
</evidence>
<keyword evidence="1" id="KW-0472">Membrane</keyword>
<keyword evidence="3" id="KW-1185">Reference proteome</keyword>
<sequence length="217" mass="25297">MNETETKNKKSKQSERSELTEQLLLTSINFCIFFPPLLLSYSFFTLVWRFFSSGFFAVSEKAVLMLVFVVSMEHADLLHFVYIIFFVVFVTSTDLAKNVKSDYAGIYYPSLLMIFLLIQYNFFQTQLEAMNMSQFNFEDYVLKNTSIRRNSLGFALLYFAYFIPLDGWILITYVVFLLIGLSELHLINLGYVLIALLIHSIFEQRLVQSPNIFGYLS</sequence>
<gene>
    <name evidence="2" type="ORF">RFI_22626</name>
</gene>
<proteinExistence type="predicted"/>
<organism evidence="2 3">
    <name type="scientific">Reticulomyxa filosa</name>
    <dbReference type="NCBI Taxonomy" id="46433"/>
    <lineage>
        <taxon>Eukaryota</taxon>
        <taxon>Sar</taxon>
        <taxon>Rhizaria</taxon>
        <taxon>Retaria</taxon>
        <taxon>Foraminifera</taxon>
        <taxon>Monothalamids</taxon>
        <taxon>Reticulomyxidae</taxon>
        <taxon>Reticulomyxa</taxon>
    </lineage>
</organism>
<dbReference type="Proteomes" id="UP000023152">
    <property type="component" value="Unassembled WGS sequence"/>
</dbReference>